<proteinExistence type="predicted"/>
<organism evidence="1 2">
    <name type="scientific">Nonomuraea spiralis</name>
    <dbReference type="NCBI Taxonomy" id="46182"/>
    <lineage>
        <taxon>Bacteria</taxon>
        <taxon>Bacillati</taxon>
        <taxon>Actinomycetota</taxon>
        <taxon>Actinomycetes</taxon>
        <taxon>Streptosporangiales</taxon>
        <taxon>Streptosporangiaceae</taxon>
        <taxon>Nonomuraea</taxon>
    </lineage>
</organism>
<evidence type="ECO:0000313" key="2">
    <source>
        <dbReference type="Proteomes" id="UP001589647"/>
    </source>
</evidence>
<evidence type="ECO:0000313" key="1">
    <source>
        <dbReference type="EMBL" id="MFB9209593.1"/>
    </source>
</evidence>
<dbReference type="RefSeq" id="WP_189648158.1">
    <property type="nucleotide sequence ID" value="NZ_BMRC01000006.1"/>
</dbReference>
<protein>
    <recommendedName>
        <fullName evidence="3">MYM-type domain-containing protein</fullName>
    </recommendedName>
</protein>
<keyword evidence="2" id="KW-1185">Reference proteome</keyword>
<name>A0ABV5IYH9_9ACTN</name>
<dbReference type="EMBL" id="JBHMEI010000104">
    <property type="protein sequence ID" value="MFB9209593.1"/>
    <property type="molecule type" value="Genomic_DNA"/>
</dbReference>
<comment type="caution">
    <text evidence="1">The sequence shown here is derived from an EMBL/GenBank/DDBJ whole genome shotgun (WGS) entry which is preliminary data.</text>
</comment>
<accession>A0ABV5IYH9</accession>
<evidence type="ECO:0008006" key="3">
    <source>
        <dbReference type="Google" id="ProtNLM"/>
    </source>
</evidence>
<reference evidence="1 2" key="1">
    <citation type="submission" date="2024-09" db="EMBL/GenBank/DDBJ databases">
        <authorList>
            <person name="Sun Q."/>
            <person name="Mori K."/>
        </authorList>
    </citation>
    <scope>NUCLEOTIDE SEQUENCE [LARGE SCALE GENOMIC DNA]</scope>
    <source>
        <strain evidence="1 2">CCM 3426</strain>
    </source>
</reference>
<sequence>MMVCTHCGLPLTGGTAMWMWSDDLDRDPFCSDECMAAELTFRELAETHVRP</sequence>
<dbReference type="Proteomes" id="UP001589647">
    <property type="component" value="Unassembled WGS sequence"/>
</dbReference>
<gene>
    <name evidence="1" type="ORF">ACFFV7_51015</name>
</gene>